<accession>A0ABR4H6P5</accession>
<feature type="region of interest" description="Disordered" evidence="1">
    <location>
        <begin position="1"/>
        <end position="20"/>
    </location>
</feature>
<reference evidence="3 4" key="1">
    <citation type="submission" date="2024-07" db="EMBL/GenBank/DDBJ databases">
        <title>Section-level genome sequencing and comparative genomics of Aspergillus sections Usti and Cavernicolus.</title>
        <authorList>
            <consortium name="Lawrence Berkeley National Laboratory"/>
            <person name="Nybo J.L."/>
            <person name="Vesth T.C."/>
            <person name="Theobald S."/>
            <person name="Frisvad J.C."/>
            <person name="Larsen T.O."/>
            <person name="Kjaerboelling I."/>
            <person name="Rothschild-Mancinelli K."/>
            <person name="Lyhne E.K."/>
            <person name="Kogle M.E."/>
            <person name="Barry K."/>
            <person name="Clum A."/>
            <person name="Na H."/>
            <person name="Ledsgaard L."/>
            <person name="Lin J."/>
            <person name="Lipzen A."/>
            <person name="Kuo A."/>
            <person name="Riley R."/>
            <person name="Mondo S."/>
            <person name="Labutti K."/>
            <person name="Haridas S."/>
            <person name="Pangalinan J."/>
            <person name="Salamov A.A."/>
            <person name="Simmons B.A."/>
            <person name="Magnuson J.K."/>
            <person name="Chen J."/>
            <person name="Drula E."/>
            <person name="Henrissat B."/>
            <person name="Wiebenga A."/>
            <person name="Lubbers R.J."/>
            <person name="Gomes A.C."/>
            <person name="Makela M.R."/>
            <person name="Stajich J."/>
            <person name="Grigoriev I.V."/>
            <person name="Mortensen U.H."/>
            <person name="De Vries R.P."/>
            <person name="Baker S.E."/>
            <person name="Andersen M.R."/>
        </authorList>
    </citation>
    <scope>NUCLEOTIDE SEQUENCE [LARGE SCALE GENOMIC DNA]</scope>
    <source>
        <strain evidence="3 4">CBS 588.65</strain>
    </source>
</reference>
<evidence type="ECO:0000256" key="1">
    <source>
        <dbReference type="SAM" id="MobiDB-lite"/>
    </source>
</evidence>
<proteinExistence type="predicted"/>
<keyword evidence="2" id="KW-1133">Transmembrane helix</keyword>
<sequence length="85" mass="9605">MDQVTQTAALSYPTDQPPNGARAATFLMQRTLDRTHGQRRGENEHLEQQQNASARHDASISLSQETVFIITIFFLLFLLFTRTGP</sequence>
<keyword evidence="4" id="KW-1185">Reference proteome</keyword>
<keyword evidence="2" id="KW-0812">Transmembrane</keyword>
<protein>
    <submittedName>
        <fullName evidence="3">Uncharacterized protein</fullName>
    </submittedName>
</protein>
<gene>
    <name evidence="3" type="ORF">BJX63DRAFT_293199</name>
</gene>
<feature type="compositionally biased region" description="Basic and acidic residues" evidence="1">
    <location>
        <begin position="33"/>
        <end position="47"/>
    </location>
</feature>
<dbReference type="EMBL" id="JBFXLT010000062">
    <property type="protein sequence ID" value="KAL2811141.1"/>
    <property type="molecule type" value="Genomic_DNA"/>
</dbReference>
<organism evidence="3 4">
    <name type="scientific">Aspergillus granulosus</name>
    <dbReference type="NCBI Taxonomy" id="176169"/>
    <lineage>
        <taxon>Eukaryota</taxon>
        <taxon>Fungi</taxon>
        <taxon>Dikarya</taxon>
        <taxon>Ascomycota</taxon>
        <taxon>Pezizomycotina</taxon>
        <taxon>Eurotiomycetes</taxon>
        <taxon>Eurotiomycetidae</taxon>
        <taxon>Eurotiales</taxon>
        <taxon>Aspergillaceae</taxon>
        <taxon>Aspergillus</taxon>
        <taxon>Aspergillus subgen. Nidulantes</taxon>
    </lineage>
</organism>
<dbReference type="Proteomes" id="UP001610334">
    <property type="component" value="Unassembled WGS sequence"/>
</dbReference>
<evidence type="ECO:0000313" key="3">
    <source>
        <dbReference type="EMBL" id="KAL2811141.1"/>
    </source>
</evidence>
<name>A0ABR4H6P5_9EURO</name>
<feature type="transmembrane region" description="Helical" evidence="2">
    <location>
        <begin position="62"/>
        <end position="80"/>
    </location>
</feature>
<feature type="region of interest" description="Disordered" evidence="1">
    <location>
        <begin position="33"/>
        <end position="57"/>
    </location>
</feature>
<evidence type="ECO:0000256" key="2">
    <source>
        <dbReference type="SAM" id="Phobius"/>
    </source>
</evidence>
<comment type="caution">
    <text evidence="3">The sequence shown here is derived from an EMBL/GenBank/DDBJ whole genome shotgun (WGS) entry which is preliminary data.</text>
</comment>
<evidence type="ECO:0000313" key="4">
    <source>
        <dbReference type="Proteomes" id="UP001610334"/>
    </source>
</evidence>
<keyword evidence="2" id="KW-0472">Membrane</keyword>